<dbReference type="Pfam" id="PF18863">
    <property type="entry name" value="AbiJ_NTD4"/>
    <property type="match status" value="1"/>
</dbReference>
<evidence type="ECO:0000313" key="3">
    <source>
        <dbReference type="Proteomes" id="UP000094969"/>
    </source>
</evidence>
<organism evidence="2 3">
    <name type="scientific">Bosea vaviloviae</name>
    <dbReference type="NCBI Taxonomy" id="1526658"/>
    <lineage>
        <taxon>Bacteria</taxon>
        <taxon>Pseudomonadati</taxon>
        <taxon>Pseudomonadota</taxon>
        <taxon>Alphaproteobacteria</taxon>
        <taxon>Hyphomicrobiales</taxon>
        <taxon>Boseaceae</taxon>
        <taxon>Bosea</taxon>
    </lineage>
</organism>
<dbReference type="Proteomes" id="UP000094969">
    <property type="component" value="Chromosome"/>
</dbReference>
<proteinExistence type="predicted"/>
<protein>
    <recommendedName>
        <fullName evidence="1">HEPN AbiJ-N-terminal domain-containing protein</fullName>
    </recommendedName>
</protein>
<name>A0A1D7U2Y5_9HYPH</name>
<feature type="domain" description="HEPN AbiJ-N-terminal" evidence="1">
    <location>
        <begin position="9"/>
        <end position="159"/>
    </location>
</feature>
<dbReference type="KEGG" id="bvv:BHK69_15865"/>
<dbReference type="InterPro" id="IPR049503">
    <property type="entry name" value="AbiJ_NTD4"/>
</dbReference>
<accession>A0A1D7U2Y5</accession>
<dbReference type="STRING" id="1526658.BHK69_15865"/>
<dbReference type="AlphaFoldDB" id="A0A1D7U2Y5"/>
<dbReference type="OrthoDB" id="9786278at2"/>
<keyword evidence="3" id="KW-1185">Reference proteome</keyword>
<dbReference type="EMBL" id="CP017147">
    <property type="protein sequence ID" value="AOO81730.1"/>
    <property type="molecule type" value="Genomic_DNA"/>
</dbReference>
<evidence type="ECO:0000313" key="2">
    <source>
        <dbReference type="EMBL" id="AOO81730.1"/>
    </source>
</evidence>
<gene>
    <name evidence="2" type="ORF">BHK69_15865</name>
</gene>
<sequence length="291" mass="31669">MTSEQSYLPFSQRTGLAPIPPQLQMGDVSAELRRLLDYFIGLEIDREAVSGYERTYFHGKWERVAMDFHVLFLQKDADDYENSAYDLRNTLKAFTSRASIGPLFDLVEFFVRHKGCSAELKSELASAFIMAKSAYRIVDGQIIAIGVAEQGAAFEAALADAEASGAEAARKHLTAAGLALRNADWAGSVRESIHAVEAMALRLAPDASVLGPALIALERRGRLHGGLKNAFNSLYGYTSDEKGVRHALVLGNEARVDEADALFMLGACASFVSYLIARGTQEGDRTQGGDR</sequence>
<evidence type="ECO:0000259" key="1">
    <source>
        <dbReference type="Pfam" id="PF18863"/>
    </source>
</evidence>
<reference evidence="2 3" key="1">
    <citation type="journal article" date="2015" name="Antonie Van Leeuwenhoek">
        <title>Bosea vaviloviae sp. nov., a new species of slow-growing rhizobia isolated from nodules of the relict species Vavilovia formosa (Stev.) Fed.</title>
        <authorList>
            <person name="Safronova V.I."/>
            <person name="Kuznetsova I.G."/>
            <person name="Sazanova A.L."/>
            <person name="Kimeklis A.K."/>
            <person name="Belimov A.A."/>
            <person name="Andronov E.E."/>
            <person name="Pinaev A.G."/>
            <person name="Chizhevskaya E.P."/>
            <person name="Pukhaev A.R."/>
            <person name="Popov K.P."/>
            <person name="Willems A."/>
            <person name="Tikhonovich I.A."/>
        </authorList>
    </citation>
    <scope>NUCLEOTIDE SEQUENCE [LARGE SCALE GENOMIC DNA]</scope>
    <source>
        <strain evidence="2 3">Vaf18</strain>
    </source>
</reference>